<evidence type="ECO:0000313" key="1">
    <source>
        <dbReference type="EMBL" id="HIW86514.1"/>
    </source>
</evidence>
<dbReference type="InterPro" id="IPR013780">
    <property type="entry name" value="Glyco_hydro_b"/>
</dbReference>
<protein>
    <submittedName>
        <fullName evidence="1">Uncharacterized protein</fullName>
    </submittedName>
</protein>
<sequence length="61" mass="7071">MLKIKSLRRANEGGIRYDVKSVRILGKDQKLPFEQSEKLFKITLPSKMNHETPICIEIDVD</sequence>
<evidence type="ECO:0000313" key="2">
    <source>
        <dbReference type="Proteomes" id="UP000824205"/>
    </source>
</evidence>
<organism evidence="1 2">
    <name type="scientific">Candidatus Eubacterium faecipullorum</name>
    <dbReference type="NCBI Taxonomy" id="2838571"/>
    <lineage>
        <taxon>Bacteria</taxon>
        <taxon>Bacillati</taxon>
        <taxon>Bacillota</taxon>
        <taxon>Clostridia</taxon>
        <taxon>Eubacteriales</taxon>
        <taxon>Eubacteriaceae</taxon>
        <taxon>Eubacterium</taxon>
    </lineage>
</organism>
<reference evidence="1" key="1">
    <citation type="journal article" date="2021" name="PeerJ">
        <title>Extensive microbial diversity within the chicken gut microbiome revealed by metagenomics and culture.</title>
        <authorList>
            <person name="Gilroy R."/>
            <person name="Ravi A."/>
            <person name="Getino M."/>
            <person name="Pursley I."/>
            <person name="Horton D.L."/>
            <person name="Alikhan N.F."/>
            <person name="Baker D."/>
            <person name="Gharbi K."/>
            <person name="Hall N."/>
            <person name="Watson M."/>
            <person name="Adriaenssens E.M."/>
            <person name="Foster-Nyarko E."/>
            <person name="Jarju S."/>
            <person name="Secka A."/>
            <person name="Antonio M."/>
            <person name="Oren A."/>
            <person name="Chaudhuri R.R."/>
            <person name="La Ragione R."/>
            <person name="Hildebrand F."/>
            <person name="Pallen M.J."/>
        </authorList>
    </citation>
    <scope>NUCLEOTIDE SEQUENCE</scope>
    <source>
        <strain evidence="1">421</strain>
    </source>
</reference>
<comment type="caution">
    <text evidence="1">The sequence shown here is derived from an EMBL/GenBank/DDBJ whole genome shotgun (WGS) entry which is preliminary data.</text>
</comment>
<reference evidence="1" key="2">
    <citation type="submission" date="2021-04" db="EMBL/GenBank/DDBJ databases">
        <authorList>
            <person name="Gilroy R."/>
        </authorList>
    </citation>
    <scope>NUCLEOTIDE SEQUENCE</scope>
    <source>
        <strain evidence="1">421</strain>
    </source>
</reference>
<gene>
    <name evidence="1" type="ORF">IAA48_08480</name>
</gene>
<dbReference type="Proteomes" id="UP000824205">
    <property type="component" value="Unassembled WGS sequence"/>
</dbReference>
<name>A0A9D1RF29_9FIRM</name>
<accession>A0A9D1RF29</accession>
<dbReference type="AlphaFoldDB" id="A0A9D1RF29"/>
<dbReference type="EMBL" id="DXGE01000034">
    <property type="protein sequence ID" value="HIW86514.1"/>
    <property type="molecule type" value="Genomic_DNA"/>
</dbReference>
<dbReference type="Gene3D" id="2.60.40.1180">
    <property type="entry name" value="Golgi alpha-mannosidase II"/>
    <property type="match status" value="1"/>
</dbReference>
<proteinExistence type="predicted"/>